<protein>
    <recommendedName>
        <fullName evidence="2">PIN domain-containing protein</fullName>
    </recommendedName>
</protein>
<feature type="region of interest" description="Disordered" evidence="1">
    <location>
        <begin position="127"/>
        <end position="147"/>
    </location>
</feature>
<organism evidence="3 4">
    <name type="scientific">Hanseniaspora valbyensis NRRL Y-1626</name>
    <dbReference type="NCBI Taxonomy" id="766949"/>
    <lineage>
        <taxon>Eukaryota</taxon>
        <taxon>Fungi</taxon>
        <taxon>Dikarya</taxon>
        <taxon>Ascomycota</taxon>
        <taxon>Saccharomycotina</taxon>
        <taxon>Saccharomycetes</taxon>
        <taxon>Saccharomycodales</taxon>
        <taxon>Saccharomycodaceae</taxon>
        <taxon>Hanseniaspora</taxon>
    </lineage>
</organism>
<dbReference type="Pfam" id="PF13638">
    <property type="entry name" value="PIN_4"/>
    <property type="match status" value="1"/>
</dbReference>
<comment type="caution">
    <text evidence="3">The sequence shown here is derived from an EMBL/GenBank/DDBJ whole genome shotgun (WGS) entry which is preliminary data.</text>
</comment>
<evidence type="ECO:0000259" key="2">
    <source>
        <dbReference type="Pfam" id="PF13638"/>
    </source>
</evidence>
<dbReference type="InterPro" id="IPR052626">
    <property type="entry name" value="SWT1_Regulator"/>
</dbReference>
<dbReference type="GO" id="GO:0004540">
    <property type="term" value="F:RNA nuclease activity"/>
    <property type="evidence" value="ECO:0007669"/>
    <property type="project" value="UniProtKB-ARBA"/>
</dbReference>
<dbReference type="Proteomes" id="UP000092321">
    <property type="component" value="Unassembled WGS sequence"/>
</dbReference>
<evidence type="ECO:0000256" key="1">
    <source>
        <dbReference type="SAM" id="MobiDB-lite"/>
    </source>
</evidence>
<dbReference type="Gene3D" id="3.40.50.1010">
    <property type="entry name" value="5'-nuclease"/>
    <property type="match status" value="1"/>
</dbReference>
<evidence type="ECO:0000313" key="4">
    <source>
        <dbReference type="Proteomes" id="UP000092321"/>
    </source>
</evidence>
<dbReference type="SUPFAM" id="SSF88723">
    <property type="entry name" value="PIN domain-like"/>
    <property type="match status" value="1"/>
</dbReference>
<dbReference type="InterPro" id="IPR029060">
    <property type="entry name" value="PIN-like_dom_sf"/>
</dbReference>
<gene>
    <name evidence="3" type="ORF">HANVADRAFT_62972</name>
</gene>
<reference evidence="4" key="1">
    <citation type="journal article" date="2016" name="Proc. Natl. Acad. Sci. U.S.A.">
        <title>Comparative genomics of biotechnologically important yeasts.</title>
        <authorList>
            <person name="Riley R."/>
            <person name="Haridas S."/>
            <person name="Wolfe K.H."/>
            <person name="Lopes M.R."/>
            <person name="Hittinger C.T."/>
            <person name="Goeker M."/>
            <person name="Salamov A.A."/>
            <person name="Wisecaver J.H."/>
            <person name="Long T.M."/>
            <person name="Calvey C.H."/>
            <person name="Aerts A.L."/>
            <person name="Barry K.W."/>
            <person name="Choi C."/>
            <person name="Clum A."/>
            <person name="Coughlan A.Y."/>
            <person name="Deshpande S."/>
            <person name="Douglass A.P."/>
            <person name="Hanson S.J."/>
            <person name="Klenk H.-P."/>
            <person name="LaButti K.M."/>
            <person name="Lapidus A."/>
            <person name="Lindquist E.A."/>
            <person name="Lipzen A.M."/>
            <person name="Meier-Kolthoff J.P."/>
            <person name="Ohm R.A."/>
            <person name="Otillar R.P."/>
            <person name="Pangilinan J.L."/>
            <person name="Peng Y."/>
            <person name="Rokas A."/>
            <person name="Rosa C.A."/>
            <person name="Scheuner C."/>
            <person name="Sibirny A.A."/>
            <person name="Slot J.C."/>
            <person name="Stielow J.B."/>
            <person name="Sun H."/>
            <person name="Kurtzman C.P."/>
            <person name="Blackwell M."/>
            <person name="Grigoriev I.V."/>
            <person name="Jeffries T.W."/>
        </authorList>
    </citation>
    <scope>NUCLEOTIDE SEQUENCE [LARGE SCALE GENOMIC DNA]</scope>
    <source>
        <strain evidence="4">NRRL Y-1626</strain>
    </source>
</reference>
<sequence length="619" mass="72088">MDYDISDGEDINDIIFNKLKAQKKTNTNINNEKNKHNNAKTQMNTFSSYDSNTELFIKPKNHENLDEQNRKVTLQDVLPSSNKFPFSDENIDTKNNKTKNKSLTLSDLGIDEERIEKQMLKNNKYFEKNEVNDPKSRDNLEHDNMRESSSNCLLTGKSFVRSQNLFELVLDTNFIIDNLPLISTLVTLQSKFLLRNRSFFKICIFDIVLSELDKLKQNDKRIHNGNAKEINQLKFKAIKANDFIYKHSMETVNTNKPSGSQILHMVTKRELIANERKLKSNKKYYNYLDDEDELILTNNNDDRILKSTVKLQNIIEKENESAFDYIFFSNSDEDNGEKFKLFPSPLVIVLSNDKNFCLKLLSHSIKTISLPPNTTNCIDETLRNAKTLTLKCLNVQLKTLLQDWQDMIKLNVFETLIKDQNCNTTMRSIFNEVLNYSINEKDFSYLTEMSLLFSVNNLEMENLGDLLDKAPNMLLLFQTLLNYSTIFQQVLLETLKILHINVFNPDYCNELLKTTFFHNTDSEIESFLDEIISFVLIENEEKGYDGKNNFIIKLDNYIATLNDVSKIWEVILFVMSHGIDQSYQIQNFKIKLDFIWKDIVSILEDVVTLANINIKDLDS</sequence>
<evidence type="ECO:0000313" key="3">
    <source>
        <dbReference type="EMBL" id="OBA26286.1"/>
    </source>
</evidence>
<dbReference type="PANTHER" id="PTHR16161">
    <property type="entry name" value="TRANSCRIPTIONAL PROTEIN SWT1"/>
    <property type="match status" value="1"/>
</dbReference>
<proteinExistence type="predicted"/>
<dbReference type="GO" id="GO:0005634">
    <property type="term" value="C:nucleus"/>
    <property type="evidence" value="ECO:0007669"/>
    <property type="project" value="TreeGrafter"/>
</dbReference>
<feature type="compositionally biased region" description="Basic and acidic residues" evidence="1">
    <location>
        <begin position="127"/>
        <end position="146"/>
    </location>
</feature>
<name>A0A1B7TC16_9ASCO</name>
<dbReference type="InterPro" id="IPR002716">
    <property type="entry name" value="PIN_dom"/>
</dbReference>
<accession>A0A1B7TC16</accession>
<dbReference type="OrthoDB" id="2017974at2759"/>
<dbReference type="EMBL" id="LXPE01000020">
    <property type="protein sequence ID" value="OBA26286.1"/>
    <property type="molecule type" value="Genomic_DNA"/>
</dbReference>
<dbReference type="PANTHER" id="PTHR16161:SF0">
    <property type="entry name" value="TRANSCRIPTIONAL PROTEIN SWT1"/>
    <property type="match status" value="1"/>
</dbReference>
<feature type="domain" description="PIN" evidence="2">
    <location>
        <begin position="168"/>
        <end position="369"/>
    </location>
</feature>
<keyword evidence="4" id="KW-1185">Reference proteome</keyword>
<dbReference type="AlphaFoldDB" id="A0A1B7TC16"/>